<sequence length="412" mass="43735">MTNLKSNFTIAALVAVSLMWTSCKKEVSNQSPEEPTTEINQSRLGGITPDDPILVSKIPLVMSTNTNVNGRFSSELFSAKGKPTGGGGGGSTTDNTPPAVTIMSPANGSTVSGLVTVSVAASDNVGVSSVSFSVNGVVKSTLTVSPYNFYWDASTVTDGTHTLTATAKDAKGNTGSYSITVAKNTIVTPPPSGTPPSSYFLQTPPVGNQGYEWTCVPFATTYAARSIEQYYRTNASGFDLATNIFSPEYVYNQTKIASDCGSGTAITLTLDLMKNKGVLPWSAMPYSDLNGCTLLPTSAQDQTAAAYKIGGYSKIINTDKNAIKLMIAAKHPVIASLTIDNNFQNAGPGYIWKTAGIGNIGHALIICGYDDAKNAYKVMNSWGTAWGDAGYLWIDYDFFPTRAGYYVYVMNY</sequence>
<reference evidence="5" key="1">
    <citation type="submission" date="2020-08" db="EMBL/GenBank/DDBJ databases">
        <title>Lacibacter sp. S13-6-6 genome sequencing.</title>
        <authorList>
            <person name="Jin L."/>
        </authorList>
    </citation>
    <scope>NUCLEOTIDE SEQUENCE [LARGE SCALE GENOMIC DNA]</scope>
    <source>
        <strain evidence="5">S13-6-6</strain>
    </source>
</reference>
<dbReference type="EMBL" id="CP060007">
    <property type="protein sequence ID" value="QNA43248.1"/>
    <property type="molecule type" value="Genomic_DNA"/>
</dbReference>
<organism evidence="4 5">
    <name type="scientific">Lacibacter sediminis</name>
    <dbReference type="NCBI Taxonomy" id="2760713"/>
    <lineage>
        <taxon>Bacteria</taxon>
        <taxon>Pseudomonadati</taxon>
        <taxon>Bacteroidota</taxon>
        <taxon>Chitinophagia</taxon>
        <taxon>Chitinophagales</taxon>
        <taxon>Chitinophagaceae</taxon>
        <taxon>Lacibacter</taxon>
    </lineage>
</organism>
<accession>A0A7G5XCP5</accession>
<feature type="region of interest" description="Disordered" evidence="2">
    <location>
        <begin position="27"/>
        <end position="46"/>
    </location>
</feature>
<evidence type="ECO:0000313" key="5">
    <source>
        <dbReference type="Proteomes" id="UP000515344"/>
    </source>
</evidence>
<evidence type="ECO:0000256" key="1">
    <source>
        <dbReference type="ARBA" id="ARBA00008455"/>
    </source>
</evidence>
<proteinExistence type="inferred from homology"/>
<dbReference type="PROSITE" id="PS51257">
    <property type="entry name" value="PROKAR_LIPOPROTEIN"/>
    <property type="match status" value="1"/>
</dbReference>
<evidence type="ECO:0000256" key="2">
    <source>
        <dbReference type="SAM" id="MobiDB-lite"/>
    </source>
</evidence>
<dbReference type="InterPro" id="IPR013783">
    <property type="entry name" value="Ig-like_fold"/>
</dbReference>
<dbReference type="Gene3D" id="2.60.40.10">
    <property type="entry name" value="Immunoglobulins"/>
    <property type="match status" value="1"/>
</dbReference>
<gene>
    <name evidence="4" type="ORF">H4075_14310</name>
</gene>
<name>A0A7G5XCP5_9BACT</name>
<evidence type="ECO:0000313" key="4">
    <source>
        <dbReference type="EMBL" id="QNA43248.1"/>
    </source>
</evidence>
<evidence type="ECO:0000259" key="3">
    <source>
        <dbReference type="SMART" id="SM00645"/>
    </source>
</evidence>
<protein>
    <recommendedName>
        <fullName evidence="3">Peptidase C1A papain C-terminal domain-containing protein</fullName>
    </recommendedName>
</protein>
<dbReference type="KEGG" id="lacs:H4075_14310"/>
<dbReference type="InterPro" id="IPR000668">
    <property type="entry name" value="Peptidase_C1A_C"/>
</dbReference>
<dbReference type="SUPFAM" id="SSF54001">
    <property type="entry name" value="Cysteine proteinases"/>
    <property type="match status" value="1"/>
</dbReference>
<dbReference type="AlphaFoldDB" id="A0A7G5XCP5"/>
<dbReference type="Proteomes" id="UP000515344">
    <property type="component" value="Chromosome"/>
</dbReference>
<dbReference type="GO" id="GO:0006508">
    <property type="term" value="P:proteolysis"/>
    <property type="evidence" value="ECO:0007669"/>
    <property type="project" value="InterPro"/>
</dbReference>
<dbReference type="PANTHER" id="PTHR12411">
    <property type="entry name" value="CYSTEINE PROTEASE FAMILY C1-RELATED"/>
    <property type="match status" value="1"/>
</dbReference>
<feature type="compositionally biased region" description="Polar residues" evidence="2">
    <location>
        <begin position="28"/>
        <end position="43"/>
    </location>
</feature>
<dbReference type="Gene3D" id="3.90.70.10">
    <property type="entry name" value="Cysteine proteinases"/>
    <property type="match status" value="1"/>
</dbReference>
<dbReference type="Pfam" id="PF17957">
    <property type="entry name" value="Big_7"/>
    <property type="match status" value="1"/>
</dbReference>
<dbReference type="InterPro" id="IPR013128">
    <property type="entry name" value="Peptidase_C1A"/>
</dbReference>
<dbReference type="InterPro" id="IPR038765">
    <property type="entry name" value="Papain-like_cys_pep_sf"/>
</dbReference>
<dbReference type="CDD" id="cd02619">
    <property type="entry name" value="Peptidase_C1"/>
    <property type="match status" value="1"/>
</dbReference>
<comment type="similarity">
    <text evidence="1">Belongs to the peptidase C1 family.</text>
</comment>
<keyword evidence="5" id="KW-1185">Reference proteome</keyword>
<feature type="domain" description="Peptidase C1A papain C-terminal" evidence="3">
    <location>
        <begin position="195"/>
        <end position="401"/>
    </location>
</feature>
<dbReference type="GO" id="GO:0008234">
    <property type="term" value="F:cysteine-type peptidase activity"/>
    <property type="evidence" value="ECO:0007669"/>
    <property type="project" value="InterPro"/>
</dbReference>
<dbReference type="RefSeq" id="WP_182801513.1">
    <property type="nucleotide sequence ID" value="NZ_CP060007.1"/>
</dbReference>
<dbReference type="SMART" id="SM00645">
    <property type="entry name" value="Pept_C1"/>
    <property type="match status" value="1"/>
</dbReference>
<dbReference type="Pfam" id="PF00112">
    <property type="entry name" value="Peptidase_C1"/>
    <property type="match status" value="1"/>
</dbReference>